<protein>
    <recommendedName>
        <fullName evidence="3">NADP-dependent oxidoreductase domain-containing protein</fullName>
    </recommendedName>
</protein>
<dbReference type="AlphaFoldDB" id="A0A139I658"/>
<dbReference type="Proteomes" id="UP000073492">
    <property type="component" value="Unassembled WGS sequence"/>
</dbReference>
<dbReference type="PROSITE" id="PS00798">
    <property type="entry name" value="ALDOKETO_REDUCTASE_1"/>
    <property type="match status" value="1"/>
</dbReference>
<evidence type="ECO:0000259" key="3">
    <source>
        <dbReference type="Pfam" id="PF00248"/>
    </source>
</evidence>
<dbReference type="InterPro" id="IPR023210">
    <property type="entry name" value="NADP_OxRdtase_dom"/>
</dbReference>
<keyword evidence="5" id="KW-1185">Reference proteome</keyword>
<evidence type="ECO:0000256" key="2">
    <source>
        <dbReference type="ARBA" id="ARBA00023002"/>
    </source>
</evidence>
<comment type="caution">
    <text evidence="4">The sequence shown here is derived from an EMBL/GenBank/DDBJ whole genome shotgun (WGS) entry which is preliminary data.</text>
</comment>
<sequence length="369" mass="41590">MSGYLDFTVKELTFSAYAIVSQPPTFIEIDSQSSSTMVTTRNVKLASGHDMPLVGFGLWKVPAESAAETAYNAIKEGYRLFDGAYDYSNEKEAGLGIQRAIKEGIVTRSEIFVTTKLWNNYHRKSHALEMAKSQNEAWGLGYIDLYLIHFPVSLKYIHPSEIRYPGWWMDSEHKTIELDKVPIQETWSALEEIVDAGIAKSIGISNAQAQLLYDISSYARHPISSLQIEHHPYLVQGDLVELAKELGIVVTAYSSFGPQSFLELPEAFRARAKDIPLLWDVQAVKKAAERTGKRPAQVLLRWATQRDIAVIPKSNNVNRLKQNLEVTDFDLTEEEIKAIAALDQGLRFNDPGFYLHAPIRIFASLYVYS</sequence>
<evidence type="ECO:0000313" key="4">
    <source>
        <dbReference type="EMBL" id="KXT10243.1"/>
    </source>
</evidence>
<proteinExistence type="inferred from homology"/>
<dbReference type="PRINTS" id="PR00069">
    <property type="entry name" value="ALDKETRDTASE"/>
</dbReference>
<dbReference type="Pfam" id="PF00248">
    <property type="entry name" value="Aldo_ket_red"/>
    <property type="match status" value="1"/>
</dbReference>
<dbReference type="GO" id="GO:0016491">
    <property type="term" value="F:oxidoreductase activity"/>
    <property type="evidence" value="ECO:0007669"/>
    <property type="project" value="UniProtKB-KW"/>
</dbReference>
<comment type="similarity">
    <text evidence="1">Belongs to the aldo/keto reductase family.</text>
</comment>
<keyword evidence="2" id="KW-0560">Oxidoreductase</keyword>
<dbReference type="EMBL" id="LFZO01000272">
    <property type="protein sequence ID" value="KXT10243.1"/>
    <property type="molecule type" value="Genomic_DNA"/>
</dbReference>
<accession>A0A139I658</accession>
<dbReference type="FunFam" id="3.20.20.100:FF:000007">
    <property type="entry name" value="NAD(P)H-dependent D-xylose reductase xyl1"/>
    <property type="match status" value="1"/>
</dbReference>
<dbReference type="OrthoDB" id="416253at2759"/>
<dbReference type="InterPro" id="IPR018170">
    <property type="entry name" value="Aldo/ket_reductase_CS"/>
</dbReference>
<dbReference type="PANTHER" id="PTHR11732">
    <property type="entry name" value="ALDO/KETO REDUCTASE"/>
    <property type="match status" value="1"/>
</dbReference>
<dbReference type="InterPro" id="IPR036812">
    <property type="entry name" value="NAD(P)_OxRdtase_dom_sf"/>
</dbReference>
<dbReference type="PROSITE" id="PS00063">
    <property type="entry name" value="ALDOKETO_REDUCTASE_3"/>
    <property type="match status" value="1"/>
</dbReference>
<dbReference type="STRING" id="113226.A0A139I658"/>
<dbReference type="Gene3D" id="3.20.20.100">
    <property type="entry name" value="NADP-dependent oxidoreductase domain"/>
    <property type="match status" value="1"/>
</dbReference>
<feature type="domain" description="NADP-dependent oxidoreductase" evidence="3">
    <location>
        <begin position="55"/>
        <end position="343"/>
    </location>
</feature>
<dbReference type="InterPro" id="IPR020471">
    <property type="entry name" value="AKR"/>
</dbReference>
<name>A0A139I658_9PEZI</name>
<gene>
    <name evidence="4" type="ORF">AC579_10055</name>
</gene>
<dbReference type="SUPFAM" id="SSF51430">
    <property type="entry name" value="NAD(P)-linked oxidoreductase"/>
    <property type="match status" value="1"/>
</dbReference>
<organism evidence="4 5">
    <name type="scientific">Pseudocercospora musae</name>
    <dbReference type="NCBI Taxonomy" id="113226"/>
    <lineage>
        <taxon>Eukaryota</taxon>
        <taxon>Fungi</taxon>
        <taxon>Dikarya</taxon>
        <taxon>Ascomycota</taxon>
        <taxon>Pezizomycotina</taxon>
        <taxon>Dothideomycetes</taxon>
        <taxon>Dothideomycetidae</taxon>
        <taxon>Mycosphaerellales</taxon>
        <taxon>Mycosphaerellaceae</taxon>
        <taxon>Pseudocercospora</taxon>
    </lineage>
</organism>
<reference evidence="4 5" key="1">
    <citation type="submission" date="2015-07" db="EMBL/GenBank/DDBJ databases">
        <title>Comparative genomics of the Sigatoka disease complex on banana suggests a link between parallel evolutionary changes in Pseudocercospora fijiensis and Pseudocercospora eumusae and increased virulence on the banana host.</title>
        <authorList>
            <person name="Chang T.-C."/>
            <person name="Salvucci A."/>
            <person name="Crous P.W."/>
            <person name="Stergiopoulos I."/>
        </authorList>
    </citation>
    <scope>NUCLEOTIDE SEQUENCE [LARGE SCALE GENOMIC DNA]</scope>
    <source>
        <strain evidence="4 5">CBS 116634</strain>
    </source>
</reference>
<evidence type="ECO:0000313" key="5">
    <source>
        <dbReference type="Proteomes" id="UP000073492"/>
    </source>
</evidence>
<evidence type="ECO:0000256" key="1">
    <source>
        <dbReference type="ARBA" id="ARBA00007905"/>
    </source>
</evidence>